<feature type="region of interest" description="Disordered" evidence="3">
    <location>
        <begin position="347"/>
        <end position="370"/>
    </location>
</feature>
<dbReference type="Pfam" id="PF07714">
    <property type="entry name" value="PK_Tyr_Ser-Thr"/>
    <property type="match status" value="1"/>
</dbReference>
<organism evidence="5 6">
    <name type="scientific">Ranitomeya imitator</name>
    <name type="common">mimic poison frog</name>
    <dbReference type="NCBI Taxonomy" id="111125"/>
    <lineage>
        <taxon>Eukaryota</taxon>
        <taxon>Metazoa</taxon>
        <taxon>Chordata</taxon>
        <taxon>Craniata</taxon>
        <taxon>Vertebrata</taxon>
        <taxon>Euteleostomi</taxon>
        <taxon>Amphibia</taxon>
        <taxon>Batrachia</taxon>
        <taxon>Anura</taxon>
        <taxon>Neobatrachia</taxon>
        <taxon>Hyloidea</taxon>
        <taxon>Dendrobatidae</taxon>
        <taxon>Dendrobatinae</taxon>
        <taxon>Ranitomeya</taxon>
    </lineage>
</organism>
<dbReference type="EMBL" id="CAUEEQ010016038">
    <property type="protein sequence ID" value="CAJ0939883.1"/>
    <property type="molecule type" value="Genomic_DNA"/>
</dbReference>
<keyword evidence="1" id="KW-0547">Nucleotide-binding</keyword>
<dbReference type="SUPFAM" id="SSF56112">
    <property type="entry name" value="Protein kinase-like (PK-like)"/>
    <property type="match status" value="1"/>
</dbReference>
<evidence type="ECO:0000256" key="1">
    <source>
        <dbReference type="ARBA" id="ARBA00022741"/>
    </source>
</evidence>
<dbReference type="PANTHER" id="PTHR24418">
    <property type="entry name" value="TYROSINE-PROTEIN KINASE"/>
    <property type="match status" value="1"/>
</dbReference>
<proteinExistence type="predicted"/>
<comment type="caution">
    <text evidence="5">The sequence shown here is derived from an EMBL/GenBank/DDBJ whole genome shotgun (WGS) entry which is preliminary data.</text>
</comment>
<evidence type="ECO:0000313" key="6">
    <source>
        <dbReference type="Proteomes" id="UP001176940"/>
    </source>
</evidence>
<evidence type="ECO:0000259" key="4">
    <source>
        <dbReference type="PROSITE" id="PS50011"/>
    </source>
</evidence>
<name>A0ABN9LE09_9NEOB</name>
<dbReference type="InterPro" id="IPR020635">
    <property type="entry name" value="Tyr_kinase_cat_dom"/>
</dbReference>
<dbReference type="InterPro" id="IPR000719">
    <property type="entry name" value="Prot_kinase_dom"/>
</dbReference>
<keyword evidence="2" id="KW-0067">ATP-binding</keyword>
<protein>
    <recommendedName>
        <fullName evidence="4">Protein kinase domain-containing protein</fullName>
    </recommendedName>
</protein>
<sequence>MVRKYSSSDTPPVLLEGQLEYEVRLEAYIQHYRMLYISPERIGPQYLISGSATLSITSNQLVLVLPRSSRMLPQWKSDLICSTRPQPDSAMMELGYFSSIENFWLEPASRRMLDEELTVSLSIPSDSNTYNANRRHESMSASEHESNSTYDRIFPLGPDYQELTAQAVVEEEAGCSAGKLALPTNVDGVPHYAEADIVNLQGVTGGNTYSVPALTMDLLSGKEVAVEEFPRKHLTFKEKLGEGQFGEVHLCEAEGVEAFLDKDLILDTNIGQPTLVAVKMLRADANKNARSTPEIYCNFHSQYSLACRKGANDMLTMQDRRKEVKGNLSPRAKYACAGAVAEDQKRTSCNEDGRRRSGPETPIRPDQQRDHPWMRRRCVNLCKSDSDVINDFLKEIKIMSRLKDPNIIRLLAVCIAEDPLCMITEYMENGDLNQFLSRQQAEKEPSASMIIK</sequence>
<evidence type="ECO:0000313" key="5">
    <source>
        <dbReference type="EMBL" id="CAJ0939883.1"/>
    </source>
</evidence>
<dbReference type="InterPro" id="IPR011009">
    <property type="entry name" value="Kinase-like_dom_sf"/>
</dbReference>
<feature type="compositionally biased region" description="Basic and acidic residues" evidence="3">
    <location>
        <begin position="134"/>
        <end position="146"/>
    </location>
</feature>
<evidence type="ECO:0000256" key="2">
    <source>
        <dbReference type="ARBA" id="ARBA00022840"/>
    </source>
</evidence>
<feature type="domain" description="Protein kinase" evidence="4">
    <location>
        <begin position="234"/>
        <end position="452"/>
    </location>
</feature>
<dbReference type="SMART" id="SM00219">
    <property type="entry name" value="TyrKc"/>
    <property type="match status" value="1"/>
</dbReference>
<evidence type="ECO:0000256" key="3">
    <source>
        <dbReference type="SAM" id="MobiDB-lite"/>
    </source>
</evidence>
<dbReference type="Gene3D" id="3.30.200.20">
    <property type="entry name" value="Phosphorylase Kinase, domain 1"/>
    <property type="match status" value="1"/>
</dbReference>
<dbReference type="Proteomes" id="UP001176940">
    <property type="component" value="Unassembled WGS sequence"/>
</dbReference>
<dbReference type="Gene3D" id="1.10.510.10">
    <property type="entry name" value="Transferase(Phosphotransferase) domain 1"/>
    <property type="match status" value="1"/>
</dbReference>
<reference evidence="5" key="1">
    <citation type="submission" date="2023-07" db="EMBL/GenBank/DDBJ databases">
        <authorList>
            <person name="Stuckert A."/>
        </authorList>
    </citation>
    <scope>NUCLEOTIDE SEQUENCE</scope>
</reference>
<dbReference type="InterPro" id="IPR050198">
    <property type="entry name" value="Non-receptor_tyrosine_kinases"/>
</dbReference>
<keyword evidence="6" id="KW-1185">Reference proteome</keyword>
<accession>A0ABN9LE09</accession>
<feature type="region of interest" description="Disordered" evidence="3">
    <location>
        <begin position="124"/>
        <end position="148"/>
    </location>
</feature>
<dbReference type="InterPro" id="IPR001245">
    <property type="entry name" value="Ser-Thr/Tyr_kinase_cat_dom"/>
</dbReference>
<gene>
    <name evidence="5" type="ORF">RIMI_LOCUS8177660</name>
</gene>
<feature type="compositionally biased region" description="Basic and acidic residues" evidence="3">
    <location>
        <begin position="347"/>
        <end position="358"/>
    </location>
</feature>
<dbReference type="PROSITE" id="PS50011">
    <property type="entry name" value="PROTEIN_KINASE_DOM"/>
    <property type="match status" value="1"/>
</dbReference>